<dbReference type="AlphaFoldDB" id="A0A4S2AIW9"/>
<dbReference type="RefSeq" id="WP_024987305.1">
    <property type="nucleotide sequence ID" value="NZ_CANDOI010000041.1"/>
</dbReference>
<keyword evidence="2" id="KW-1185">Reference proteome</keyword>
<evidence type="ECO:0000313" key="2">
    <source>
        <dbReference type="Proteomes" id="UP000305751"/>
    </source>
</evidence>
<organism evidence="1 2">
    <name type="scientific">Bacteroides acidifaciens</name>
    <dbReference type="NCBI Taxonomy" id="85831"/>
    <lineage>
        <taxon>Bacteria</taxon>
        <taxon>Pseudomonadati</taxon>
        <taxon>Bacteroidota</taxon>
        <taxon>Bacteroidia</taxon>
        <taxon>Bacteroidales</taxon>
        <taxon>Bacteroidaceae</taxon>
        <taxon>Bacteroides</taxon>
    </lineage>
</organism>
<gene>
    <name evidence="1" type="ORF">E5356_14215</name>
</gene>
<comment type="caution">
    <text evidence="1">The sequence shown here is derived from an EMBL/GenBank/DDBJ whole genome shotgun (WGS) entry which is preliminary data.</text>
</comment>
<accession>A0A4S2AIW9</accession>
<dbReference type="Proteomes" id="UP000305751">
    <property type="component" value="Unassembled WGS sequence"/>
</dbReference>
<dbReference type="GeneID" id="93047954"/>
<reference evidence="1 2" key="1">
    <citation type="submission" date="2019-04" db="EMBL/GenBank/DDBJ databases">
        <title>Microbes associate with the intestines of laboratory mice.</title>
        <authorList>
            <person name="Navarre W."/>
            <person name="Wong E."/>
            <person name="Huang K."/>
            <person name="Tropini C."/>
            <person name="Ng K."/>
            <person name="Yu B."/>
        </authorList>
    </citation>
    <scope>NUCLEOTIDE SEQUENCE [LARGE SCALE GENOMIC DNA]</scope>
    <source>
        <strain evidence="1 2">NM70_E10</strain>
    </source>
</reference>
<name>A0A4S2AIW9_9BACE</name>
<protein>
    <submittedName>
        <fullName evidence="1">Uncharacterized protein</fullName>
    </submittedName>
</protein>
<evidence type="ECO:0000313" key="1">
    <source>
        <dbReference type="EMBL" id="TGY00996.1"/>
    </source>
</evidence>
<sequence>MIRILKRFPVLLLSVIYVLSVNGQNISEELAYLQLDKSIYETGEDLWFKTYVFDRSTLTLSGESRALFVEMIDRKDSIVWS</sequence>
<proteinExistence type="predicted"/>
<dbReference type="EMBL" id="SRZA01000050">
    <property type="protein sequence ID" value="TGY00996.1"/>
    <property type="molecule type" value="Genomic_DNA"/>
</dbReference>